<evidence type="ECO:0000313" key="6">
    <source>
        <dbReference type="EMBL" id="KAF5313556.1"/>
    </source>
</evidence>
<keyword evidence="3" id="KW-0863">Zinc-finger</keyword>
<evidence type="ECO:0000256" key="1">
    <source>
        <dbReference type="ARBA" id="ARBA00004123"/>
    </source>
</evidence>
<dbReference type="GO" id="GO:0008270">
    <property type="term" value="F:zinc ion binding"/>
    <property type="evidence" value="ECO:0007669"/>
    <property type="project" value="UniProtKB-KW"/>
</dbReference>
<organism evidence="6 7">
    <name type="scientific">Tetrapyrgos nigripes</name>
    <dbReference type="NCBI Taxonomy" id="182062"/>
    <lineage>
        <taxon>Eukaryota</taxon>
        <taxon>Fungi</taxon>
        <taxon>Dikarya</taxon>
        <taxon>Basidiomycota</taxon>
        <taxon>Agaricomycotina</taxon>
        <taxon>Agaricomycetes</taxon>
        <taxon>Agaricomycetidae</taxon>
        <taxon>Agaricales</taxon>
        <taxon>Marasmiineae</taxon>
        <taxon>Marasmiaceae</taxon>
        <taxon>Tetrapyrgos</taxon>
    </lineage>
</organism>
<protein>
    <submittedName>
        <fullName evidence="6">Uncharacterized protein</fullName>
    </submittedName>
</protein>
<keyword evidence="2" id="KW-0479">Metal-binding</keyword>
<name>A0A8H5EV84_9AGAR</name>
<dbReference type="PANTHER" id="PTHR46481:SF10">
    <property type="entry name" value="ZINC FINGER BED DOMAIN-CONTAINING PROTEIN 39"/>
    <property type="match status" value="1"/>
</dbReference>
<proteinExistence type="predicted"/>
<sequence length="349" mass="39694">MSLCSVAIVTRGRWPGPESDMLKHFKSDWKLTDSYIGMCSLPASGKVECFEDEKPRPSITSLTAHLRKDHTDNLKLAATAASYAADPEVPKELSGASASARLLDGYIKEGVLNPTVEPMRRGFLKVFTAWLIEDDLPFTTGESPALQRVFDYLKIKWKLPSDTTVRKVLDEINEELWGNVIKELMAVSSKISYSHDVWTNRQMIFSFAGIMAYWIDDDWKIVERLIDFKHLDEKEHIGQYGVKEFYHSANNWIRCLAHVVNLVVQAILKAVDEAGCNSDEEDYYLLNKEAPFHYKESEDDELIAMEEEENVEVDEEHQDSDVSELPENARNLSAVKRASVLQLLSALPY</sequence>
<dbReference type="PANTHER" id="PTHR46481">
    <property type="entry name" value="ZINC FINGER BED DOMAIN-CONTAINING PROTEIN 4"/>
    <property type="match status" value="1"/>
</dbReference>
<dbReference type="OrthoDB" id="2800877at2759"/>
<evidence type="ECO:0000256" key="5">
    <source>
        <dbReference type="ARBA" id="ARBA00023242"/>
    </source>
</evidence>
<accession>A0A8H5EV84</accession>
<dbReference type="AlphaFoldDB" id="A0A8H5EV84"/>
<keyword evidence="5" id="KW-0539">Nucleus</keyword>
<keyword evidence="4" id="KW-0862">Zinc</keyword>
<reference evidence="6 7" key="1">
    <citation type="journal article" date="2020" name="ISME J.">
        <title>Uncovering the hidden diversity of litter-decomposition mechanisms in mushroom-forming fungi.</title>
        <authorList>
            <person name="Floudas D."/>
            <person name="Bentzer J."/>
            <person name="Ahren D."/>
            <person name="Johansson T."/>
            <person name="Persson P."/>
            <person name="Tunlid A."/>
        </authorList>
    </citation>
    <scope>NUCLEOTIDE SEQUENCE [LARGE SCALE GENOMIC DNA]</scope>
    <source>
        <strain evidence="6 7">CBS 291.85</strain>
    </source>
</reference>
<dbReference type="GO" id="GO:0005634">
    <property type="term" value="C:nucleus"/>
    <property type="evidence" value="ECO:0007669"/>
    <property type="project" value="UniProtKB-SubCell"/>
</dbReference>
<evidence type="ECO:0000256" key="2">
    <source>
        <dbReference type="ARBA" id="ARBA00022723"/>
    </source>
</evidence>
<dbReference type="Proteomes" id="UP000559256">
    <property type="component" value="Unassembled WGS sequence"/>
</dbReference>
<dbReference type="SUPFAM" id="SSF53098">
    <property type="entry name" value="Ribonuclease H-like"/>
    <property type="match status" value="1"/>
</dbReference>
<gene>
    <name evidence="6" type="ORF">D9758_018923</name>
</gene>
<comment type="caution">
    <text evidence="6">The sequence shown here is derived from an EMBL/GenBank/DDBJ whole genome shotgun (WGS) entry which is preliminary data.</text>
</comment>
<dbReference type="InterPro" id="IPR052035">
    <property type="entry name" value="ZnF_BED_domain_contain"/>
</dbReference>
<evidence type="ECO:0000313" key="7">
    <source>
        <dbReference type="Proteomes" id="UP000559256"/>
    </source>
</evidence>
<keyword evidence="7" id="KW-1185">Reference proteome</keyword>
<comment type="subcellular location">
    <subcellularLocation>
        <location evidence="1">Nucleus</location>
    </subcellularLocation>
</comment>
<evidence type="ECO:0000256" key="3">
    <source>
        <dbReference type="ARBA" id="ARBA00022771"/>
    </source>
</evidence>
<dbReference type="InterPro" id="IPR012337">
    <property type="entry name" value="RNaseH-like_sf"/>
</dbReference>
<dbReference type="EMBL" id="JAACJM010000523">
    <property type="protein sequence ID" value="KAF5313556.1"/>
    <property type="molecule type" value="Genomic_DNA"/>
</dbReference>
<evidence type="ECO:0000256" key="4">
    <source>
        <dbReference type="ARBA" id="ARBA00022833"/>
    </source>
</evidence>